<dbReference type="PROSITE" id="PS51892">
    <property type="entry name" value="SUBTILASE"/>
    <property type="match status" value="1"/>
</dbReference>
<dbReference type="SUPFAM" id="SSF52743">
    <property type="entry name" value="Subtilisin-like"/>
    <property type="match status" value="1"/>
</dbReference>
<dbReference type="PRINTS" id="PR00723">
    <property type="entry name" value="SUBTILISIN"/>
</dbReference>
<dbReference type="Pfam" id="PF00082">
    <property type="entry name" value="Peptidase_S8"/>
    <property type="match status" value="1"/>
</dbReference>
<dbReference type="AlphaFoldDB" id="I0I8D4"/>
<evidence type="ECO:0000256" key="5">
    <source>
        <dbReference type="PROSITE-ProRule" id="PRU01240"/>
    </source>
</evidence>
<dbReference type="OrthoDB" id="9798386at2"/>
<evidence type="ECO:0000256" key="1">
    <source>
        <dbReference type="ARBA" id="ARBA00011073"/>
    </source>
</evidence>
<evidence type="ECO:0000313" key="9">
    <source>
        <dbReference type="Proteomes" id="UP000007880"/>
    </source>
</evidence>
<feature type="domain" description="Peptidase S8/S53" evidence="7">
    <location>
        <begin position="336"/>
        <end position="542"/>
    </location>
</feature>
<keyword evidence="9" id="KW-1185">Reference proteome</keyword>
<proteinExistence type="inferred from homology"/>
<dbReference type="InterPro" id="IPR050131">
    <property type="entry name" value="Peptidase_S8_subtilisin-like"/>
</dbReference>
<dbReference type="Proteomes" id="UP000007880">
    <property type="component" value="Chromosome"/>
</dbReference>
<evidence type="ECO:0000256" key="6">
    <source>
        <dbReference type="SAM" id="Phobius"/>
    </source>
</evidence>
<keyword evidence="6" id="KW-0472">Membrane</keyword>
<organism evidence="8 9">
    <name type="scientific">Caldilinea aerophila (strain DSM 14535 / JCM 11387 / NBRC 104270 / STL-6-O1)</name>
    <dbReference type="NCBI Taxonomy" id="926550"/>
    <lineage>
        <taxon>Bacteria</taxon>
        <taxon>Bacillati</taxon>
        <taxon>Chloroflexota</taxon>
        <taxon>Caldilineae</taxon>
        <taxon>Caldilineales</taxon>
        <taxon>Caldilineaceae</taxon>
        <taxon>Caldilinea</taxon>
    </lineage>
</organism>
<keyword evidence="4" id="KW-0720">Serine protease</keyword>
<dbReference type="HOGENOM" id="CLU_283660_0_0_0"/>
<dbReference type="PANTHER" id="PTHR43806:SF11">
    <property type="entry name" value="CEREVISIN-RELATED"/>
    <property type="match status" value="1"/>
</dbReference>
<dbReference type="InterPro" id="IPR036852">
    <property type="entry name" value="Peptidase_S8/S53_dom_sf"/>
</dbReference>
<dbReference type="InterPro" id="IPR000209">
    <property type="entry name" value="Peptidase_S8/S53_dom"/>
</dbReference>
<name>I0I8D4_CALAS</name>
<dbReference type="PATRIC" id="fig|926550.5.peg.3756"/>
<comment type="similarity">
    <text evidence="1 5">Belongs to the peptidase S8 family.</text>
</comment>
<dbReference type="EMBL" id="AP012337">
    <property type="protein sequence ID" value="BAM01522.1"/>
    <property type="molecule type" value="Genomic_DNA"/>
</dbReference>
<dbReference type="CDD" id="cd00306">
    <property type="entry name" value="Peptidases_S8_S53"/>
    <property type="match status" value="1"/>
</dbReference>
<gene>
    <name evidence="8" type="ordered locus">CLDAP_34820</name>
</gene>
<dbReference type="PANTHER" id="PTHR43806">
    <property type="entry name" value="PEPTIDASE S8"/>
    <property type="match status" value="1"/>
</dbReference>
<dbReference type="Gene3D" id="3.40.50.200">
    <property type="entry name" value="Peptidase S8/S53 domain"/>
    <property type="match status" value="1"/>
</dbReference>
<keyword evidence="2" id="KW-0645">Protease</keyword>
<dbReference type="KEGG" id="cap:CLDAP_34820"/>
<dbReference type="eggNOG" id="COG1404">
    <property type="taxonomic scope" value="Bacteria"/>
</dbReference>
<evidence type="ECO:0000256" key="4">
    <source>
        <dbReference type="ARBA" id="ARBA00022825"/>
    </source>
</evidence>
<evidence type="ECO:0000259" key="7">
    <source>
        <dbReference type="Pfam" id="PF00082"/>
    </source>
</evidence>
<evidence type="ECO:0000256" key="3">
    <source>
        <dbReference type="ARBA" id="ARBA00022801"/>
    </source>
</evidence>
<accession>I0I8D4</accession>
<dbReference type="InterPro" id="IPR015500">
    <property type="entry name" value="Peptidase_S8_subtilisin-rel"/>
</dbReference>
<reference evidence="8 9" key="1">
    <citation type="submission" date="2012-02" db="EMBL/GenBank/DDBJ databases">
        <title>Complete genome sequence of Caldilinea aerophila DSM 14535 (= NBRC 102666).</title>
        <authorList>
            <person name="Oguchi A."/>
            <person name="Hosoyama A."/>
            <person name="Sekine M."/>
            <person name="Fukai R."/>
            <person name="Kato Y."/>
            <person name="Nakamura S."/>
            <person name="Hanada S."/>
            <person name="Yamazaki S."/>
            <person name="Fujita N."/>
        </authorList>
    </citation>
    <scope>NUCLEOTIDE SEQUENCE [LARGE SCALE GENOMIC DNA]</scope>
    <source>
        <strain evidence="9">DSM 14535 / JCM 11387 / NBRC 104270 / STL-6-O1</strain>
    </source>
</reference>
<keyword evidence="6" id="KW-0812">Transmembrane</keyword>
<keyword evidence="6" id="KW-1133">Transmembrane helix</keyword>
<dbReference type="STRING" id="926550.CLDAP_34820"/>
<dbReference type="GO" id="GO:0006508">
    <property type="term" value="P:proteolysis"/>
    <property type="evidence" value="ECO:0007669"/>
    <property type="project" value="UniProtKB-KW"/>
</dbReference>
<keyword evidence="3" id="KW-0378">Hydrolase</keyword>
<dbReference type="GO" id="GO:0004252">
    <property type="term" value="F:serine-type endopeptidase activity"/>
    <property type="evidence" value="ECO:0007669"/>
    <property type="project" value="InterPro"/>
</dbReference>
<feature type="transmembrane region" description="Helical" evidence="6">
    <location>
        <begin position="7"/>
        <end position="27"/>
    </location>
</feature>
<sequence>MNADLHLRNWIWASIAIFVAVFVVRWLPALDVHAQTEDTEQPFISPLPTPAFLSQEAKIALDFISTHHNLPVDELQIVNEHTRTYPLIGRTFKAFTIWTQDPGKFQDFHLLVELESDVVEPDVKAISAQEQAAYQARYGRLTPDLYERLQQASDDELLPIAVWLAPDPAARTQKEIYAELAVRFPGAAESLVEFGVPWTVGDVATAETIRQTYFAMLAKDALHSMQPLAEQIASLGAKATTLEPLPSLFVQLSKRDILALAERKDIDLIYLLENEASPAMVEAAATDRMPTSWRQGSLSGAGRRIAVLEPTNIQNTGCLNVTASRAGVPPGSWTPDEIAHKTKVASVLACNHATYRGIAYNANVIDAGYNSASFNPDFAAGVQWAVQTQNADIINVSLQTNSTQSMQWEDRVLDYWVRYGPAIIVVAAGNNAVNVTSPAKGWNVITVGAIDDQGTATWSDDAMWGGSNYVNPTSTHNDREKPELVAPGATITMIGPGGNPSPHSGTSYAAPQVAGLAALLMNRNAALVDRSEAVKAVLMAGAAHNVRDSRVMPSGQDLYDGAGSIDAALSLQAAELGYAANNAATCDRPCWWATDSLYVAPGANVSRSFYATRGERVRVAIAWFSIVDPAYLLDYLSYNYDLQVLAPSGGQVIDGASAGWDASNELVEFVAPETGIYTIRATRSASDTSPDTNRLGIAWSKQASYLPDVRSGSGWENTLYVRNSDPTVRPAQIAFSRDNGDALGYLINPTLAGGALWQESAAFYTAPASAVVDGSEELLALVRNRSVASNLIRLDNGFRSAAGDPAFEQAATTLYVPAFYRALFGNTNSTLDLFNPSPQGTYVTFEFRGRSGYGDHTTGSYWVPAGGRLRIGAETVPFSPWVGSVRILAGQPVAATVSERNAGFERSFNAAAAGHRLQYVPAAYKNAWNLTTGLVVQNGGSNPVNVTFTFCERLVTNPNSCPTYTSNNLAPLRALGLNLENVGVLASGWSGSVKITSSDNATPLVTIVNNGLKDASGTLVDGYSFNASNYGGRWVYLPYAAHNADGRTTGFTLRNVSGGHISGYAHYYDPDGTLRISYPFTLASAQVMGRHQSGDGLPNGWVGSILLEASGPILAILREDAPGRSAGYNALVLAP</sequence>
<protein>
    <submittedName>
        <fullName evidence="8">Peptidase S8 family protein</fullName>
    </submittedName>
</protein>
<evidence type="ECO:0000256" key="2">
    <source>
        <dbReference type="ARBA" id="ARBA00022670"/>
    </source>
</evidence>
<dbReference type="InterPro" id="IPR023828">
    <property type="entry name" value="Peptidase_S8_Ser-AS"/>
</dbReference>
<evidence type="ECO:0000313" key="8">
    <source>
        <dbReference type="EMBL" id="BAM01522.1"/>
    </source>
</evidence>
<comment type="caution">
    <text evidence="5">Lacks conserved residue(s) required for the propagation of feature annotation.</text>
</comment>
<dbReference type="RefSeq" id="WP_014434748.1">
    <property type="nucleotide sequence ID" value="NC_017079.1"/>
</dbReference>
<dbReference type="PROSITE" id="PS00138">
    <property type="entry name" value="SUBTILASE_SER"/>
    <property type="match status" value="1"/>
</dbReference>